<feature type="chain" id="PRO_5046268557" evidence="3">
    <location>
        <begin position="21"/>
        <end position="490"/>
    </location>
</feature>
<dbReference type="Proteomes" id="UP000813018">
    <property type="component" value="Unassembled WGS sequence"/>
</dbReference>
<dbReference type="PANTHER" id="PTHR30203:SF24">
    <property type="entry name" value="BLR4935 PROTEIN"/>
    <property type="match status" value="1"/>
</dbReference>
<comment type="caution">
    <text evidence="4">The sequence shown here is derived from an EMBL/GenBank/DDBJ whole genome shotgun (WGS) entry which is preliminary data.</text>
</comment>
<evidence type="ECO:0000256" key="3">
    <source>
        <dbReference type="SAM" id="SignalP"/>
    </source>
</evidence>
<proteinExistence type="inferred from homology"/>
<feature type="compositionally biased region" description="Low complexity" evidence="2">
    <location>
        <begin position="212"/>
        <end position="224"/>
    </location>
</feature>
<reference evidence="4 5" key="1">
    <citation type="journal article" date="2016" name="Int. J. Syst. Evol. Microbiol.">
        <title>Pontibacter aydingkolensis sp. nov., isolated from soil of a salt lake.</title>
        <authorList>
            <person name="Osman G."/>
            <person name="Zhang T."/>
            <person name="Lou K."/>
            <person name="Gao Y."/>
            <person name="Chang W."/>
            <person name="Lin Q."/>
            <person name="Yang H.M."/>
            <person name="Huo X.D."/>
            <person name="Wang N."/>
        </authorList>
    </citation>
    <scope>NUCLEOTIDE SEQUENCE [LARGE SCALE GENOMIC DNA]</scope>
    <source>
        <strain evidence="4 5">KACC 19255</strain>
    </source>
</reference>
<sequence>MKRVFILSILLLAFSLNLKAQTLDDYLITAGENNPLLKARYAEYEAALQRVPQVGALPDPQANFNFFLQPMERFMGNQVGEASVMQMFPWVGSLGAAKDEARYMARMRLAAFNEAKINLHHDVFTSWVNLYRIDKEAELLEKELELLKALERIALAKYKSAPVSSPTGASRQGTMPASGTSMSSATQSGSNSSGMAGMGGTATGSAPANRQNNSMSGGNNMSSGMATSGTSMVDVILIRVQVKDLENRLQLLRDSRKPQEVAFNNLLNRQPDAAIQVADTLLPAELPASLSLIQDSIRQNHPMLKMYEWDEKAREAQYRMARLMGRPMIGLGVNYMVFKPRTDEATQMTMGGENMVMPMVSVTLPIYRGKYNAAKREAQFAQKAAVYQKEAAERQLFTELENLLYTYQRTTTTLALLEDQIKLNEQAIRLLTTNYSVAGGGIEDILRQRQSILTYRQQQLQAITDQQTAVHDISRLMNTQIYTVSHDTSK</sequence>
<dbReference type="EMBL" id="JAHYXK010000004">
    <property type="protein sequence ID" value="MBW7466674.1"/>
    <property type="molecule type" value="Genomic_DNA"/>
</dbReference>
<evidence type="ECO:0000256" key="1">
    <source>
        <dbReference type="ARBA" id="ARBA00007613"/>
    </source>
</evidence>
<evidence type="ECO:0000313" key="5">
    <source>
        <dbReference type="Proteomes" id="UP000813018"/>
    </source>
</evidence>
<protein>
    <submittedName>
        <fullName evidence="4">TolC family protein</fullName>
    </submittedName>
</protein>
<name>A0ABS7CS51_9BACT</name>
<dbReference type="SUPFAM" id="SSF56954">
    <property type="entry name" value="Outer membrane efflux proteins (OEP)"/>
    <property type="match status" value="2"/>
</dbReference>
<dbReference type="PANTHER" id="PTHR30203">
    <property type="entry name" value="OUTER MEMBRANE CATION EFFLUX PROTEIN"/>
    <property type="match status" value="1"/>
</dbReference>
<dbReference type="Pfam" id="PF02321">
    <property type="entry name" value="OEP"/>
    <property type="match status" value="1"/>
</dbReference>
<feature type="compositionally biased region" description="Low complexity" evidence="2">
    <location>
        <begin position="177"/>
        <end position="195"/>
    </location>
</feature>
<dbReference type="InterPro" id="IPR003423">
    <property type="entry name" value="OMP_efflux"/>
</dbReference>
<feature type="signal peptide" evidence="3">
    <location>
        <begin position="1"/>
        <end position="20"/>
    </location>
</feature>
<evidence type="ECO:0000256" key="2">
    <source>
        <dbReference type="SAM" id="MobiDB-lite"/>
    </source>
</evidence>
<keyword evidence="3" id="KW-0732">Signal</keyword>
<dbReference type="Gene3D" id="1.20.1600.10">
    <property type="entry name" value="Outer membrane efflux proteins (OEP)"/>
    <property type="match status" value="2"/>
</dbReference>
<dbReference type="InterPro" id="IPR010131">
    <property type="entry name" value="MdtP/NodT-like"/>
</dbReference>
<keyword evidence="5" id="KW-1185">Reference proteome</keyword>
<comment type="similarity">
    <text evidence="1">Belongs to the outer membrane factor (OMF) (TC 1.B.17) family.</text>
</comment>
<gene>
    <name evidence="4" type="ORF">K0O23_06315</name>
</gene>
<feature type="compositionally biased region" description="Polar residues" evidence="2">
    <location>
        <begin position="162"/>
        <end position="175"/>
    </location>
</feature>
<organism evidence="4 5">
    <name type="scientific">Pontibacter aydingkolensis</name>
    <dbReference type="NCBI Taxonomy" id="1911536"/>
    <lineage>
        <taxon>Bacteria</taxon>
        <taxon>Pseudomonadati</taxon>
        <taxon>Bacteroidota</taxon>
        <taxon>Cytophagia</taxon>
        <taxon>Cytophagales</taxon>
        <taxon>Hymenobacteraceae</taxon>
        <taxon>Pontibacter</taxon>
    </lineage>
</organism>
<accession>A0ABS7CS51</accession>
<feature type="region of interest" description="Disordered" evidence="2">
    <location>
        <begin position="161"/>
        <end position="224"/>
    </location>
</feature>
<evidence type="ECO:0000313" key="4">
    <source>
        <dbReference type="EMBL" id="MBW7466674.1"/>
    </source>
</evidence>
<dbReference type="RefSeq" id="WP_219876563.1">
    <property type="nucleotide sequence ID" value="NZ_JAHYXK010000004.1"/>
</dbReference>